<dbReference type="InterPro" id="IPR004564">
    <property type="entry name" value="OM_lipoprot_carrier_LolA-like"/>
</dbReference>
<dbReference type="Proteomes" id="UP000521199">
    <property type="component" value="Unassembled WGS sequence"/>
</dbReference>
<sequence length="221" mass="24301" precursor="true">MRTSSRFLLLAAALLASTLPAIAFGDARTTLQQFTDGLQGLDGRFVQRVYDGAGRMNEESQGRVALSAPRQFRWEYADPFPQLIVADGDHVWIYDPDLEQVQVRTQSYEEQSSPLAALIDPAELDRQFDVSDGGPGDGVQWVVLAPKSEDAQFDSARLGFAGGQLQRMEMRDGLGQRTEITFDGWKRNPSFAADTFRFEPPAGVDVIGEVKSGAEVMPLAD</sequence>
<dbReference type="GO" id="GO:0044874">
    <property type="term" value="P:lipoprotein localization to outer membrane"/>
    <property type="evidence" value="ECO:0007669"/>
    <property type="project" value="UniProtKB-UniRule"/>
</dbReference>
<organism evidence="11 12">
    <name type="scientific">Chiayiivirga flava</name>
    <dbReference type="NCBI Taxonomy" id="659595"/>
    <lineage>
        <taxon>Bacteria</taxon>
        <taxon>Pseudomonadati</taxon>
        <taxon>Pseudomonadota</taxon>
        <taxon>Gammaproteobacteria</taxon>
        <taxon>Lysobacterales</taxon>
        <taxon>Lysobacteraceae</taxon>
        <taxon>Chiayiivirga</taxon>
    </lineage>
</organism>
<dbReference type="RefSeq" id="WP_183960826.1">
    <property type="nucleotide sequence ID" value="NZ_JACHHP010000003.1"/>
</dbReference>
<keyword evidence="5 10" id="KW-0813">Transport</keyword>
<evidence type="ECO:0000256" key="4">
    <source>
        <dbReference type="ARBA" id="ARBA00014035"/>
    </source>
</evidence>
<comment type="function">
    <text evidence="10">Participates in the translocation of lipoproteins from the inner membrane to the outer membrane. Only forms a complex with a lipoprotein if the residue after the N-terminal Cys is not an aspartate (The Asp acts as a targeting signal to indicate that the lipoprotein should stay in the inner membrane).</text>
</comment>
<dbReference type="Gene3D" id="2.50.20.10">
    <property type="entry name" value="Lipoprotein localisation LolA/LolB/LppX"/>
    <property type="match status" value="1"/>
</dbReference>
<evidence type="ECO:0000256" key="8">
    <source>
        <dbReference type="ARBA" id="ARBA00022927"/>
    </source>
</evidence>
<keyword evidence="6 10" id="KW-0732">Signal</keyword>
<accession>A0A7W8D686</accession>
<feature type="signal peptide" evidence="10">
    <location>
        <begin position="1"/>
        <end position="23"/>
    </location>
</feature>
<proteinExistence type="inferred from homology"/>
<name>A0A7W8D686_9GAMM</name>
<evidence type="ECO:0000256" key="9">
    <source>
        <dbReference type="ARBA" id="ARBA00023186"/>
    </source>
</evidence>
<dbReference type="CDD" id="cd16325">
    <property type="entry name" value="LolA"/>
    <property type="match status" value="1"/>
</dbReference>
<comment type="subunit">
    <text evidence="3 10">Monomer.</text>
</comment>
<evidence type="ECO:0000256" key="7">
    <source>
        <dbReference type="ARBA" id="ARBA00022764"/>
    </source>
</evidence>
<dbReference type="InterPro" id="IPR018323">
    <property type="entry name" value="OM_lipoprot_carrier_LolA_Pbac"/>
</dbReference>
<keyword evidence="12" id="KW-1185">Reference proteome</keyword>
<evidence type="ECO:0000256" key="6">
    <source>
        <dbReference type="ARBA" id="ARBA00022729"/>
    </source>
</evidence>
<protein>
    <recommendedName>
        <fullName evidence="4 10">Outer-membrane lipoprotein carrier protein</fullName>
    </recommendedName>
</protein>
<evidence type="ECO:0000256" key="10">
    <source>
        <dbReference type="HAMAP-Rule" id="MF_00240"/>
    </source>
</evidence>
<dbReference type="Pfam" id="PF03548">
    <property type="entry name" value="LolA"/>
    <property type="match status" value="1"/>
</dbReference>
<comment type="caution">
    <text evidence="11">The sequence shown here is derived from an EMBL/GenBank/DDBJ whole genome shotgun (WGS) entry which is preliminary data.</text>
</comment>
<evidence type="ECO:0000256" key="5">
    <source>
        <dbReference type="ARBA" id="ARBA00022448"/>
    </source>
</evidence>
<keyword evidence="11" id="KW-0449">Lipoprotein</keyword>
<dbReference type="EMBL" id="JACHHP010000003">
    <property type="protein sequence ID" value="MBB5208287.1"/>
    <property type="molecule type" value="Genomic_DNA"/>
</dbReference>
<dbReference type="SUPFAM" id="SSF89392">
    <property type="entry name" value="Prokaryotic lipoproteins and lipoprotein localization factors"/>
    <property type="match status" value="1"/>
</dbReference>
<dbReference type="PANTHER" id="PTHR35869">
    <property type="entry name" value="OUTER-MEMBRANE LIPOPROTEIN CARRIER PROTEIN"/>
    <property type="match status" value="1"/>
</dbReference>
<comment type="similarity">
    <text evidence="2 10">Belongs to the LolA family.</text>
</comment>
<keyword evidence="7 10" id="KW-0574">Periplasm</keyword>
<dbReference type="GO" id="GO:0030288">
    <property type="term" value="C:outer membrane-bounded periplasmic space"/>
    <property type="evidence" value="ECO:0007669"/>
    <property type="project" value="TreeGrafter"/>
</dbReference>
<dbReference type="HAMAP" id="MF_00240">
    <property type="entry name" value="LolA"/>
    <property type="match status" value="1"/>
</dbReference>
<keyword evidence="9 10" id="KW-0143">Chaperone</keyword>
<evidence type="ECO:0000313" key="12">
    <source>
        <dbReference type="Proteomes" id="UP000521199"/>
    </source>
</evidence>
<gene>
    <name evidence="10" type="primary">lolA</name>
    <name evidence="11" type="ORF">HNQ52_001829</name>
</gene>
<feature type="chain" id="PRO_5031638176" description="Outer-membrane lipoprotein carrier protein" evidence="10">
    <location>
        <begin position="24"/>
        <end position="221"/>
    </location>
</feature>
<evidence type="ECO:0000256" key="2">
    <source>
        <dbReference type="ARBA" id="ARBA00007615"/>
    </source>
</evidence>
<comment type="subcellular location">
    <subcellularLocation>
        <location evidence="1 10">Periplasm</location>
    </subcellularLocation>
</comment>
<keyword evidence="8 10" id="KW-0653">Protein transport</keyword>
<dbReference type="GO" id="GO:0042953">
    <property type="term" value="P:lipoprotein transport"/>
    <property type="evidence" value="ECO:0007669"/>
    <property type="project" value="InterPro"/>
</dbReference>
<evidence type="ECO:0000256" key="3">
    <source>
        <dbReference type="ARBA" id="ARBA00011245"/>
    </source>
</evidence>
<reference evidence="11 12" key="1">
    <citation type="submission" date="2020-08" db="EMBL/GenBank/DDBJ databases">
        <title>Genomic Encyclopedia of Type Strains, Phase IV (KMG-IV): sequencing the most valuable type-strain genomes for metagenomic binning, comparative biology and taxonomic classification.</title>
        <authorList>
            <person name="Goeker M."/>
        </authorList>
    </citation>
    <scope>NUCLEOTIDE SEQUENCE [LARGE SCALE GENOMIC DNA]</scope>
    <source>
        <strain evidence="11 12">DSM 24163</strain>
    </source>
</reference>
<dbReference type="InterPro" id="IPR029046">
    <property type="entry name" value="LolA/LolB/LppX"/>
</dbReference>
<dbReference type="PANTHER" id="PTHR35869:SF1">
    <property type="entry name" value="OUTER-MEMBRANE LIPOPROTEIN CARRIER PROTEIN"/>
    <property type="match status" value="1"/>
</dbReference>
<dbReference type="AlphaFoldDB" id="A0A7W8D686"/>
<evidence type="ECO:0000256" key="1">
    <source>
        <dbReference type="ARBA" id="ARBA00004418"/>
    </source>
</evidence>
<dbReference type="NCBIfam" id="TIGR00547">
    <property type="entry name" value="lolA"/>
    <property type="match status" value="1"/>
</dbReference>
<evidence type="ECO:0000313" key="11">
    <source>
        <dbReference type="EMBL" id="MBB5208287.1"/>
    </source>
</evidence>